<dbReference type="STRING" id="83449.BON30_40090"/>
<dbReference type="GO" id="GO:0000160">
    <property type="term" value="P:phosphorelay signal transduction system"/>
    <property type="evidence" value="ECO:0007669"/>
    <property type="project" value="InterPro"/>
</dbReference>
<evidence type="ECO:0000259" key="2">
    <source>
        <dbReference type="PROSITE" id="PS50110"/>
    </source>
</evidence>
<dbReference type="Gene3D" id="2.40.10.220">
    <property type="entry name" value="predicted glycosyltransferase like domains"/>
    <property type="match status" value="1"/>
</dbReference>
<dbReference type="AlphaFoldDB" id="A0A1L9AZ25"/>
<keyword evidence="4" id="KW-1185">Reference proteome</keyword>
<dbReference type="EMBL" id="MPIN01000015">
    <property type="protein sequence ID" value="OJH35254.1"/>
    <property type="molecule type" value="Genomic_DNA"/>
</dbReference>
<protein>
    <recommendedName>
        <fullName evidence="2">Response regulatory domain-containing protein</fullName>
    </recommendedName>
</protein>
<dbReference type="Pfam" id="PF07238">
    <property type="entry name" value="PilZ"/>
    <property type="match status" value="1"/>
</dbReference>
<dbReference type="GO" id="GO:0035438">
    <property type="term" value="F:cyclic-di-GMP binding"/>
    <property type="evidence" value="ECO:0007669"/>
    <property type="project" value="InterPro"/>
</dbReference>
<dbReference type="InterPro" id="IPR001789">
    <property type="entry name" value="Sig_transdc_resp-reg_receiver"/>
</dbReference>
<evidence type="ECO:0000313" key="4">
    <source>
        <dbReference type="Proteomes" id="UP000182229"/>
    </source>
</evidence>
<dbReference type="InterPro" id="IPR011006">
    <property type="entry name" value="CheY-like_superfamily"/>
</dbReference>
<comment type="caution">
    <text evidence="3">The sequence shown here is derived from an EMBL/GenBank/DDBJ whole genome shotgun (WGS) entry which is preliminary data.</text>
</comment>
<feature type="modified residue" description="4-aspartylphosphate" evidence="1">
    <location>
        <position position="55"/>
    </location>
</feature>
<reference evidence="3 4" key="2">
    <citation type="submission" date="2016-12" db="EMBL/GenBank/DDBJ databases">
        <title>Draft Genome Sequence of Cystobacter ferrugineus Strain Cbfe23.</title>
        <authorList>
            <person name="Akbar S."/>
            <person name="Dowd S.E."/>
            <person name="Stevens D.C."/>
        </authorList>
    </citation>
    <scope>NUCLEOTIDE SEQUENCE [LARGE SCALE GENOMIC DNA]</scope>
    <source>
        <strain evidence="3 4">Cbfe23</strain>
    </source>
</reference>
<organism evidence="3 4">
    <name type="scientific">Cystobacter ferrugineus</name>
    <dbReference type="NCBI Taxonomy" id="83449"/>
    <lineage>
        <taxon>Bacteria</taxon>
        <taxon>Pseudomonadati</taxon>
        <taxon>Myxococcota</taxon>
        <taxon>Myxococcia</taxon>
        <taxon>Myxococcales</taxon>
        <taxon>Cystobacterineae</taxon>
        <taxon>Archangiaceae</taxon>
        <taxon>Cystobacter</taxon>
    </lineage>
</organism>
<reference evidence="4" key="1">
    <citation type="submission" date="2016-11" db="EMBL/GenBank/DDBJ databases">
        <authorList>
            <person name="Shukria A."/>
            <person name="Stevens D.C."/>
        </authorList>
    </citation>
    <scope>NUCLEOTIDE SEQUENCE [LARGE SCALE GENOMIC DNA]</scope>
    <source>
        <strain evidence="4">Cbfe23</strain>
    </source>
</reference>
<dbReference type="Proteomes" id="UP000182229">
    <property type="component" value="Unassembled WGS sequence"/>
</dbReference>
<proteinExistence type="predicted"/>
<evidence type="ECO:0000313" key="3">
    <source>
        <dbReference type="EMBL" id="OJH35254.1"/>
    </source>
</evidence>
<name>A0A1L9AZ25_9BACT</name>
<dbReference type="InterPro" id="IPR009875">
    <property type="entry name" value="PilZ_domain"/>
</dbReference>
<evidence type="ECO:0000256" key="1">
    <source>
        <dbReference type="PROSITE-ProRule" id="PRU00169"/>
    </source>
</evidence>
<dbReference type="Gene3D" id="3.40.50.2300">
    <property type="match status" value="1"/>
</dbReference>
<dbReference type="SUPFAM" id="SSF52172">
    <property type="entry name" value="CheY-like"/>
    <property type="match status" value="1"/>
</dbReference>
<gene>
    <name evidence="3" type="ORF">BON30_40090</name>
</gene>
<dbReference type="RefSeq" id="WP_071903835.1">
    <property type="nucleotide sequence ID" value="NZ_MPIN01000015.1"/>
</dbReference>
<keyword evidence="1" id="KW-0597">Phosphoprotein</keyword>
<feature type="domain" description="Response regulatory" evidence="2">
    <location>
        <begin position="6"/>
        <end position="123"/>
    </location>
</feature>
<dbReference type="PROSITE" id="PS50110">
    <property type="entry name" value="RESPONSE_REGULATORY"/>
    <property type="match status" value="1"/>
</dbReference>
<sequence length="380" mass="41876">MSASDGVILIENANPLRAQTIQAIQATNRECVAVGDLTEALVEARRQRPLMLMLDCSSFMPAEESTLTQLQELRRMVGAPLVLLANLETPTEFIESLSQMGADDCLLKPLRLHQLQPRFEVAATPTPRVAPASLGRLGPKVVSLMHGQQNFAWRTGELLEQSGYHVLYNSPEDEREPHAESSIELHILCAASREELTRMLRLRHPEGTRAGSRWFLICSGGPGDLVTHSGGGLVAGFDMTQVFPEHVVQKANAWFSRVSNDLRPEARVPFFCPVEYREAGNLFGDWNSCYSYDLSPGGIFLRTLVPARPGSAVELKIHLTTHRTELRGSGVVAWANTYAQRKAFSHPVGMGVQFLGMSPKGLSLLRELCGVDPTARNKPE</sequence>
<accession>A0A1L9AZ25</accession>
<dbReference type="OrthoDB" id="5510253at2"/>